<dbReference type="PROSITE" id="PS01066">
    <property type="entry name" value="UPP_SYNTHASE"/>
    <property type="match status" value="1"/>
</dbReference>
<comment type="cofactor">
    <cofactor evidence="2">
        <name>Mg(2+)</name>
        <dbReference type="ChEBI" id="CHEBI:18420"/>
    </cofactor>
    <text evidence="2">Binds 2 magnesium ions per subunit.</text>
</comment>
<reference evidence="3 4" key="1">
    <citation type="submission" date="2019-06" db="EMBL/GenBank/DDBJ databases">
        <title>Whole genome sequence for Rhodospirillaceae sp. R148.</title>
        <authorList>
            <person name="Wang G."/>
        </authorList>
    </citation>
    <scope>NUCLEOTIDE SEQUENCE [LARGE SCALE GENOMIC DNA]</scope>
    <source>
        <strain evidence="3 4">R148</strain>
    </source>
</reference>
<feature type="binding site" evidence="2">
    <location>
        <position position="25"/>
    </location>
    <ligand>
        <name>substrate</name>
    </ligand>
</feature>
<dbReference type="SUPFAM" id="SSF64005">
    <property type="entry name" value="Undecaprenyl diphosphate synthase"/>
    <property type="match status" value="1"/>
</dbReference>
<feature type="binding site" evidence="2">
    <location>
        <begin position="65"/>
        <end position="67"/>
    </location>
    <ligand>
        <name>substrate</name>
    </ligand>
</feature>
<feature type="binding site" evidence="2">
    <location>
        <position position="207"/>
    </location>
    <ligand>
        <name>Mg(2+)</name>
        <dbReference type="ChEBI" id="CHEBI:18420"/>
    </ligand>
</feature>
<sequence length="244" mass="27420">MDTLQSFSGEKPTHIAVIMDGNGRWANARGLPRTAGHRQGAESVRRTVKATMKLGIPYLTLYGFSSENWSRPMAEVEDLMGLLRRYLRSELAKFHENGIRLQVIGQRERLPDDIVRLIEDAEATTRDNENLNLVMALSYGGRQDITAAARRAAQAVAAGEFAAEDLDEARLGSYLWTDGIPDPDLLIRTSGEQRISNFLLWQSAYTELVFVEKLWPDFGEDDLADAIREYQRRDRRFGAAADSG</sequence>
<feature type="binding site" evidence="2">
    <location>
        <begin position="21"/>
        <end position="24"/>
    </location>
    <ligand>
        <name>substrate</name>
    </ligand>
</feature>
<feature type="binding site" evidence="2">
    <location>
        <position position="37"/>
    </location>
    <ligand>
        <name>substrate</name>
    </ligand>
</feature>
<dbReference type="CDD" id="cd00475">
    <property type="entry name" value="Cis_IPPS"/>
    <property type="match status" value="1"/>
</dbReference>
<dbReference type="NCBIfam" id="NF011408">
    <property type="entry name" value="PRK14834.1"/>
    <property type="match status" value="1"/>
</dbReference>
<accession>A0A545TPI0</accession>
<keyword evidence="2" id="KW-0460">Magnesium</keyword>
<organism evidence="3 4">
    <name type="scientific">Denitrobaculum tricleocarpae</name>
    <dbReference type="NCBI Taxonomy" id="2591009"/>
    <lineage>
        <taxon>Bacteria</taxon>
        <taxon>Pseudomonadati</taxon>
        <taxon>Pseudomonadota</taxon>
        <taxon>Alphaproteobacteria</taxon>
        <taxon>Rhodospirillales</taxon>
        <taxon>Rhodospirillaceae</taxon>
        <taxon>Denitrobaculum</taxon>
    </lineage>
</organism>
<feature type="active site" evidence="2">
    <location>
        <position position="20"/>
    </location>
</feature>
<feature type="active site" description="Proton acceptor" evidence="2">
    <location>
        <position position="68"/>
    </location>
</feature>
<feature type="binding site" evidence="2">
    <location>
        <position position="71"/>
    </location>
    <ligand>
        <name>substrate</name>
    </ligand>
</feature>
<dbReference type="InterPro" id="IPR001441">
    <property type="entry name" value="UPP_synth-like"/>
</dbReference>
<feature type="binding site" evidence="2">
    <location>
        <begin position="194"/>
        <end position="196"/>
    </location>
    <ligand>
        <name>substrate</name>
    </ligand>
</feature>
<keyword evidence="4" id="KW-1185">Reference proteome</keyword>
<dbReference type="EC" id="2.5.1.-" evidence="2"/>
<comment type="caution">
    <text evidence="3">The sequence shown here is derived from an EMBL/GenBank/DDBJ whole genome shotgun (WGS) entry which is preliminary data.</text>
</comment>
<dbReference type="GO" id="GO:0005829">
    <property type="term" value="C:cytosol"/>
    <property type="evidence" value="ECO:0007669"/>
    <property type="project" value="TreeGrafter"/>
</dbReference>
<keyword evidence="2" id="KW-0479">Metal-binding</keyword>
<dbReference type="HAMAP" id="MF_01139">
    <property type="entry name" value="ISPT"/>
    <property type="match status" value="1"/>
</dbReference>
<dbReference type="Pfam" id="PF01255">
    <property type="entry name" value="Prenyltransf"/>
    <property type="match status" value="1"/>
</dbReference>
<feature type="binding site" evidence="2">
    <location>
        <position position="188"/>
    </location>
    <ligand>
        <name>substrate</name>
    </ligand>
</feature>
<comment type="function">
    <text evidence="2">Catalyzes the condensation of isopentenyl diphosphate (IPP) with allylic pyrophosphates generating different type of terpenoids.</text>
</comment>
<dbReference type="OrthoDB" id="4191603at2"/>
<evidence type="ECO:0000313" key="3">
    <source>
        <dbReference type="EMBL" id="TQV79123.1"/>
    </source>
</evidence>
<dbReference type="GO" id="GO:0008834">
    <property type="term" value="F:ditrans,polycis-undecaprenyl-diphosphate synthase [(2E,6E)-farnesyl-diphosphate specific] activity"/>
    <property type="evidence" value="ECO:0007669"/>
    <property type="project" value="TreeGrafter"/>
</dbReference>
<gene>
    <name evidence="3" type="ORF">FKG95_15760</name>
</gene>
<dbReference type="PANTHER" id="PTHR10291:SF0">
    <property type="entry name" value="DEHYDRODOLICHYL DIPHOSPHATE SYNTHASE 2"/>
    <property type="match status" value="1"/>
</dbReference>
<dbReference type="RefSeq" id="WP_142897347.1">
    <property type="nucleotide sequence ID" value="NZ_ML660056.1"/>
</dbReference>
<proteinExistence type="inferred from homology"/>
<dbReference type="NCBIfam" id="NF011405">
    <property type="entry name" value="PRK14830.1"/>
    <property type="match status" value="1"/>
</dbReference>
<dbReference type="FunFam" id="3.40.1180.10:FF:000001">
    <property type="entry name" value="(2E,6E)-farnesyl-diphosphate-specific ditrans,polycis-undecaprenyl-diphosphate synthase"/>
    <property type="match status" value="1"/>
</dbReference>
<dbReference type="EMBL" id="VHSH01000005">
    <property type="protein sequence ID" value="TQV79123.1"/>
    <property type="molecule type" value="Genomic_DNA"/>
</dbReference>
<dbReference type="InterPro" id="IPR018520">
    <property type="entry name" value="UPP_synth-like_CS"/>
</dbReference>
<evidence type="ECO:0000256" key="1">
    <source>
        <dbReference type="ARBA" id="ARBA00022679"/>
    </source>
</evidence>
<dbReference type="GO" id="GO:0016094">
    <property type="term" value="P:polyprenol biosynthetic process"/>
    <property type="evidence" value="ECO:0007669"/>
    <property type="project" value="TreeGrafter"/>
</dbReference>
<dbReference type="AlphaFoldDB" id="A0A545TPI0"/>
<dbReference type="GO" id="GO:0000287">
    <property type="term" value="F:magnesium ion binding"/>
    <property type="evidence" value="ECO:0007669"/>
    <property type="project" value="UniProtKB-UniRule"/>
</dbReference>
<protein>
    <recommendedName>
        <fullName evidence="2">Isoprenyl transferase</fullName>
        <ecNumber evidence="2">2.5.1.-</ecNumber>
    </recommendedName>
</protein>
<name>A0A545TPI0_9PROT</name>
<dbReference type="Gene3D" id="3.40.1180.10">
    <property type="entry name" value="Decaprenyl diphosphate synthase-like"/>
    <property type="match status" value="1"/>
</dbReference>
<feature type="binding site" evidence="2">
    <location>
        <position position="20"/>
    </location>
    <ligand>
        <name>Mg(2+)</name>
        <dbReference type="ChEBI" id="CHEBI:18420"/>
    </ligand>
</feature>
<evidence type="ECO:0000256" key="2">
    <source>
        <dbReference type="HAMAP-Rule" id="MF_01139"/>
    </source>
</evidence>
<feature type="binding site" evidence="2">
    <location>
        <position position="33"/>
    </location>
    <ligand>
        <name>substrate</name>
    </ligand>
</feature>
<dbReference type="Proteomes" id="UP000315252">
    <property type="component" value="Unassembled WGS sequence"/>
</dbReference>
<dbReference type="InterPro" id="IPR036424">
    <property type="entry name" value="UPP_synth-like_sf"/>
</dbReference>
<dbReference type="PANTHER" id="PTHR10291">
    <property type="entry name" value="DEHYDRODOLICHYL DIPHOSPHATE SYNTHASE FAMILY MEMBER"/>
    <property type="match status" value="1"/>
</dbReference>
<comment type="similarity">
    <text evidence="2">Belongs to the UPP synthase family.</text>
</comment>
<feature type="binding site" evidence="2">
    <location>
        <position position="69"/>
    </location>
    <ligand>
        <name>substrate</name>
    </ligand>
</feature>
<keyword evidence="1 2" id="KW-0808">Transferase</keyword>
<evidence type="ECO:0000313" key="4">
    <source>
        <dbReference type="Proteomes" id="UP000315252"/>
    </source>
</evidence>
<dbReference type="NCBIfam" id="TIGR00055">
    <property type="entry name" value="uppS"/>
    <property type="match status" value="1"/>
</dbReference>
<comment type="subunit">
    <text evidence="2">Homodimer.</text>
</comment>